<evidence type="ECO:0000256" key="1">
    <source>
        <dbReference type="ARBA" id="ARBA00009570"/>
    </source>
</evidence>
<keyword evidence="2" id="KW-0560">Oxidoreductase</keyword>
<proteinExistence type="inferred from homology"/>
<dbReference type="PANTHER" id="PTHR41534:SF2">
    <property type="entry name" value="3-PHENYLPROPIONATE_CINNAMIC ACID DIOXYGENASE SUBUNIT BETA"/>
    <property type="match status" value="1"/>
</dbReference>
<evidence type="ECO:0000313" key="3">
    <source>
        <dbReference type="EMBL" id="GAA4087317.1"/>
    </source>
</evidence>
<dbReference type="Proteomes" id="UP001500683">
    <property type="component" value="Unassembled WGS sequence"/>
</dbReference>
<organism evidence="3 4">
    <name type="scientific">Actinomadura miaoliensis</name>
    <dbReference type="NCBI Taxonomy" id="430685"/>
    <lineage>
        <taxon>Bacteria</taxon>
        <taxon>Bacillati</taxon>
        <taxon>Actinomycetota</taxon>
        <taxon>Actinomycetes</taxon>
        <taxon>Streptosporangiales</taxon>
        <taxon>Thermomonosporaceae</taxon>
        <taxon>Actinomadura</taxon>
    </lineage>
</organism>
<comment type="caution">
    <text evidence="3">The sequence shown here is derived from an EMBL/GenBank/DDBJ whole genome shotgun (WGS) entry which is preliminary data.</text>
</comment>
<dbReference type="Gene3D" id="3.10.450.50">
    <property type="match status" value="1"/>
</dbReference>
<dbReference type="RefSeq" id="WP_344952988.1">
    <property type="nucleotide sequence ID" value="NZ_BAAAZG010000040.1"/>
</dbReference>
<dbReference type="PANTHER" id="PTHR41534">
    <property type="entry name" value="BLR3401 PROTEIN"/>
    <property type="match status" value="1"/>
</dbReference>
<evidence type="ECO:0000313" key="4">
    <source>
        <dbReference type="Proteomes" id="UP001500683"/>
    </source>
</evidence>
<dbReference type="InterPro" id="IPR032710">
    <property type="entry name" value="NTF2-like_dom_sf"/>
</dbReference>
<sequence length="177" mass="20025">MTVTARTHGAVVAGGREVTRAEVEDFLYAEADILDAWDYDAWLALFEPGTARSEVPATDWNGTSPHASGSFVNDDWDLIRARVKRLKSRKAHAENPPSRTHRLVSNVRLFPWQDDPALLRVTAAFVIHRARDGEFDPYVGRYDHLLVAEPDGLRFRRRRAVLGHELLRPGGRLSFIL</sequence>
<dbReference type="InterPro" id="IPR000391">
    <property type="entry name" value="Rng_hydr_dOase-bsu"/>
</dbReference>
<protein>
    <recommendedName>
        <fullName evidence="5">Aromatic-ring-hydroxylating dioxygenase subunit beta</fullName>
    </recommendedName>
</protein>
<comment type="similarity">
    <text evidence="1">Belongs to the bacterial ring-hydroxylating dioxygenase beta subunit family.</text>
</comment>
<name>A0ABP7WEP9_9ACTN</name>
<dbReference type="Pfam" id="PF00866">
    <property type="entry name" value="Ring_hydroxyl_B"/>
    <property type="match status" value="1"/>
</dbReference>
<accession>A0ABP7WEP9</accession>
<evidence type="ECO:0000256" key="2">
    <source>
        <dbReference type="ARBA" id="ARBA00023002"/>
    </source>
</evidence>
<keyword evidence="4" id="KW-1185">Reference proteome</keyword>
<evidence type="ECO:0008006" key="5">
    <source>
        <dbReference type="Google" id="ProtNLM"/>
    </source>
</evidence>
<reference evidence="4" key="1">
    <citation type="journal article" date="2019" name="Int. J. Syst. Evol. Microbiol.">
        <title>The Global Catalogue of Microorganisms (GCM) 10K type strain sequencing project: providing services to taxonomists for standard genome sequencing and annotation.</title>
        <authorList>
            <consortium name="The Broad Institute Genomics Platform"/>
            <consortium name="The Broad Institute Genome Sequencing Center for Infectious Disease"/>
            <person name="Wu L."/>
            <person name="Ma J."/>
        </authorList>
    </citation>
    <scope>NUCLEOTIDE SEQUENCE [LARGE SCALE GENOMIC DNA]</scope>
    <source>
        <strain evidence="4">JCM 16702</strain>
    </source>
</reference>
<gene>
    <name evidence="3" type="ORF">GCM10022214_54450</name>
</gene>
<dbReference type="EMBL" id="BAAAZG010000040">
    <property type="protein sequence ID" value="GAA4087317.1"/>
    <property type="molecule type" value="Genomic_DNA"/>
</dbReference>
<dbReference type="SUPFAM" id="SSF54427">
    <property type="entry name" value="NTF2-like"/>
    <property type="match status" value="1"/>
</dbReference>
<dbReference type="CDD" id="cd00667">
    <property type="entry name" value="ring_hydroxylating_dioxygenases_beta"/>
    <property type="match status" value="1"/>
</dbReference>